<evidence type="ECO:0000313" key="3">
    <source>
        <dbReference type="Proteomes" id="UP000018502"/>
    </source>
</evidence>
<dbReference type="Proteomes" id="UP000018502">
    <property type="component" value="Unassembled WGS sequence"/>
</dbReference>
<name>A0A829M886_9MYCO</name>
<feature type="region of interest" description="Disordered" evidence="1">
    <location>
        <begin position="1"/>
        <end position="23"/>
    </location>
</feature>
<dbReference type="EMBL" id="AYTF01000002">
    <property type="protein sequence ID" value="ESV62344.1"/>
    <property type="molecule type" value="Genomic_DNA"/>
</dbReference>
<gene>
    <name evidence="2" type="ORF">L833_4749</name>
</gene>
<evidence type="ECO:0000313" key="2">
    <source>
        <dbReference type="EMBL" id="ESV62344.1"/>
    </source>
</evidence>
<organism evidence="2 3">
    <name type="scientific">Mycobacteroides abscessus MAB_091912_2446</name>
    <dbReference type="NCBI Taxonomy" id="1335414"/>
    <lineage>
        <taxon>Bacteria</taxon>
        <taxon>Bacillati</taxon>
        <taxon>Actinomycetota</taxon>
        <taxon>Actinomycetes</taxon>
        <taxon>Mycobacteriales</taxon>
        <taxon>Mycobacteriaceae</taxon>
        <taxon>Mycobacteroides</taxon>
        <taxon>Mycobacteroides abscessus</taxon>
    </lineage>
</organism>
<evidence type="ECO:0000256" key="1">
    <source>
        <dbReference type="SAM" id="MobiDB-lite"/>
    </source>
</evidence>
<comment type="caution">
    <text evidence="2">The sequence shown here is derived from an EMBL/GenBank/DDBJ whole genome shotgun (WGS) entry which is preliminary data.</text>
</comment>
<dbReference type="InterPro" id="IPR029052">
    <property type="entry name" value="Metallo-depent_PP-like"/>
</dbReference>
<accession>A0A829M886</accession>
<dbReference type="AlphaFoldDB" id="A0A829M886"/>
<protein>
    <submittedName>
        <fullName evidence="2">Putative gp76</fullName>
    </submittedName>
</protein>
<proteinExistence type="predicted"/>
<sequence length="398" mass="45117">MSIRDSLNKRRPVAEESAPEQAKMRAEWDGTAGFIQTGKVSDDFDEQDFEGILNEFADELHYDPAKVEIAGNPQVVVWETGFRNKDGEWEKHKHHSWRYHLAVRRWAVDLPALYAEVRRTKSVQPKKPTGESTVVVCWADIQTGKVDHLGGVKELLLRLQEKRENLNAYLKRSRFDRIIIADVGDIVEGFDNVTAQTRTNGLSLMDQVEVAATEFWKTITLCAKHAPVDVLSIPSNHGQWRRGKDLVGKPTDDWGLAISKRLEWHNNPDNQGPNLPVEFHRPPEWCETLQFDVRGTRLGLAHGHQASGADRVKTWWEKMTHGGVMDCHVLLTGHFHYASLRPHGRDQVTGKARWHIQASTLDNGSAWVMNKMGEDGDPALTVFQINNDGFDVQSFALL</sequence>
<reference evidence="2 3" key="1">
    <citation type="journal article" date="2014" name="Emerg. Infect. Dis.">
        <title>High-level Relatedness among Mycobacterium abscessus subsp. massiliense Strains from Widely Separated Outbreaks.</title>
        <authorList>
            <person name="Tettelin H."/>
            <person name="Davidson R.M."/>
            <person name="Agrawal S."/>
            <person name="Aitken M.L."/>
            <person name="Shallom S."/>
            <person name="Hasan N.A."/>
            <person name="Strong M."/>
            <person name="Nogueira de Moura V.C."/>
            <person name="De Groote M.A."/>
            <person name="Duarte R.S."/>
            <person name="Hine E."/>
            <person name="Parankush S."/>
            <person name="Su Q."/>
            <person name="Daugherty S.C."/>
            <person name="Fraser C.M."/>
            <person name="Brown-Elliott B.A."/>
            <person name="Wallace R.J.Jr."/>
            <person name="Holland S.M."/>
            <person name="Sampaio E.P."/>
            <person name="Olivier K.N."/>
            <person name="Jackson M."/>
            <person name="Zelazny A.M."/>
        </authorList>
    </citation>
    <scope>NUCLEOTIDE SEQUENCE [LARGE SCALE GENOMIC DNA]</scope>
    <source>
        <strain evidence="2 3">MAB_091912_2446</strain>
    </source>
</reference>
<dbReference type="SUPFAM" id="SSF56300">
    <property type="entry name" value="Metallo-dependent phosphatases"/>
    <property type="match status" value="1"/>
</dbReference>
<feature type="compositionally biased region" description="Basic and acidic residues" evidence="1">
    <location>
        <begin position="1"/>
        <end position="14"/>
    </location>
</feature>